<gene>
    <name evidence="2" type="ORF">L210DRAFT_3415191</name>
    <name evidence="1" type="ORF">L210DRAFT_3430309</name>
</gene>
<reference evidence="1" key="1">
    <citation type="submission" date="2019-10" db="EMBL/GenBank/DDBJ databases">
        <authorList>
            <consortium name="DOE Joint Genome Institute"/>
            <person name="Kuo A."/>
            <person name="Miyauchi S."/>
            <person name="Kiss E."/>
            <person name="Drula E."/>
            <person name="Kohler A."/>
            <person name="Sanchez-Garcia M."/>
            <person name="Andreopoulos B."/>
            <person name="Barry K.W."/>
            <person name="Bonito G."/>
            <person name="Buee M."/>
            <person name="Carver A."/>
            <person name="Chen C."/>
            <person name="Cichocki N."/>
            <person name="Clum A."/>
            <person name="Culley D."/>
            <person name="Crous P.W."/>
            <person name="Fauchery L."/>
            <person name="Girlanda M."/>
            <person name="Hayes R."/>
            <person name="Keri Z."/>
            <person name="LaButti K."/>
            <person name="Lipzen A."/>
            <person name="Lombard V."/>
            <person name="Magnuson J."/>
            <person name="Maillard F."/>
            <person name="Morin E."/>
            <person name="Murat C."/>
            <person name="Nolan M."/>
            <person name="Ohm R."/>
            <person name="Pangilinan J."/>
            <person name="Pereira M."/>
            <person name="Perotto S."/>
            <person name="Peter M."/>
            <person name="Riley R."/>
            <person name="Sitrit Y."/>
            <person name="Stielow B."/>
            <person name="Szollosi G."/>
            <person name="Zifcakova L."/>
            <person name="Stursova M."/>
            <person name="Spatafora J.W."/>
            <person name="Tedersoo L."/>
            <person name="Vaario L.-M."/>
            <person name="Yamada A."/>
            <person name="Yan M."/>
            <person name="Wang P."/>
            <person name="Xu J."/>
            <person name="Bruns T."/>
            <person name="Baldrian P."/>
            <person name="Vilgalys R."/>
            <person name="Henrissat B."/>
            <person name="Grigoriev I.V."/>
            <person name="Hibbett D."/>
            <person name="Nagy L.G."/>
            <person name="Martin F.M."/>
        </authorList>
    </citation>
    <scope>NUCLEOTIDE SEQUENCE</scope>
    <source>
        <strain evidence="1">BED1</strain>
    </source>
</reference>
<dbReference type="AlphaFoldDB" id="A0AAD4BBD2"/>
<comment type="caution">
    <text evidence="1">The sequence shown here is derived from an EMBL/GenBank/DDBJ whole genome shotgun (WGS) entry which is preliminary data.</text>
</comment>
<keyword evidence="3" id="KW-1185">Reference proteome</keyword>
<dbReference type="Proteomes" id="UP001194468">
    <property type="component" value="Unassembled WGS sequence"/>
</dbReference>
<feature type="non-terminal residue" evidence="1">
    <location>
        <position position="1"/>
    </location>
</feature>
<accession>A0AAD4BBD2</accession>
<proteinExistence type="predicted"/>
<dbReference type="EMBL" id="WHUW01000285">
    <property type="protein sequence ID" value="KAF8415893.1"/>
    <property type="molecule type" value="Genomic_DNA"/>
</dbReference>
<evidence type="ECO:0000313" key="1">
    <source>
        <dbReference type="EMBL" id="KAF8415893.1"/>
    </source>
</evidence>
<name>A0AAD4BBD2_BOLED</name>
<organism evidence="1 3">
    <name type="scientific">Boletus edulis BED1</name>
    <dbReference type="NCBI Taxonomy" id="1328754"/>
    <lineage>
        <taxon>Eukaryota</taxon>
        <taxon>Fungi</taxon>
        <taxon>Dikarya</taxon>
        <taxon>Basidiomycota</taxon>
        <taxon>Agaricomycotina</taxon>
        <taxon>Agaricomycetes</taxon>
        <taxon>Agaricomycetidae</taxon>
        <taxon>Boletales</taxon>
        <taxon>Boletineae</taxon>
        <taxon>Boletaceae</taxon>
        <taxon>Boletoideae</taxon>
        <taxon>Boletus</taxon>
    </lineage>
</organism>
<sequence>IPTFGLYSAFRACRAIVFRSNLQSRLTVATMFWRVGTMPSTAVMCCCSSVNGTGVAGTAGAGGVEGPATVGDEAPLLVAVVTFDCEVDATRGGAAGGGVWDCDSGDGPGRARAEGPGRLRELGPGRASPFGACDACWG</sequence>
<evidence type="ECO:0000313" key="3">
    <source>
        <dbReference type="Proteomes" id="UP001194468"/>
    </source>
</evidence>
<evidence type="ECO:0000313" key="2">
    <source>
        <dbReference type="EMBL" id="KAF8431760.1"/>
    </source>
</evidence>
<protein>
    <submittedName>
        <fullName evidence="1">Uncharacterized protein</fullName>
    </submittedName>
</protein>
<reference evidence="1" key="2">
    <citation type="journal article" date="2020" name="Nat. Commun.">
        <title>Large-scale genome sequencing of mycorrhizal fungi provides insights into the early evolution of symbiotic traits.</title>
        <authorList>
            <person name="Miyauchi S."/>
            <person name="Kiss E."/>
            <person name="Kuo A."/>
            <person name="Drula E."/>
            <person name="Kohler A."/>
            <person name="Sanchez-Garcia M."/>
            <person name="Morin E."/>
            <person name="Andreopoulos B."/>
            <person name="Barry K.W."/>
            <person name="Bonito G."/>
            <person name="Buee M."/>
            <person name="Carver A."/>
            <person name="Chen C."/>
            <person name="Cichocki N."/>
            <person name="Clum A."/>
            <person name="Culley D."/>
            <person name="Crous P.W."/>
            <person name="Fauchery L."/>
            <person name="Girlanda M."/>
            <person name="Hayes R.D."/>
            <person name="Keri Z."/>
            <person name="LaButti K."/>
            <person name="Lipzen A."/>
            <person name="Lombard V."/>
            <person name="Magnuson J."/>
            <person name="Maillard F."/>
            <person name="Murat C."/>
            <person name="Nolan M."/>
            <person name="Ohm R.A."/>
            <person name="Pangilinan J."/>
            <person name="Pereira M.F."/>
            <person name="Perotto S."/>
            <person name="Peter M."/>
            <person name="Pfister S."/>
            <person name="Riley R."/>
            <person name="Sitrit Y."/>
            <person name="Stielow J.B."/>
            <person name="Szollosi G."/>
            <person name="Zifcakova L."/>
            <person name="Stursova M."/>
            <person name="Spatafora J.W."/>
            <person name="Tedersoo L."/>
            <person name="Vaario L.M."/>
            <person name="Yamada A."/>
            <person name="Yan M."/>
            <person name="Wang P."/>
            <person name="Xu J."/>
            <person name="Bruns T."/>
            <person name="Baldrian P."/>
            <person name="Vilgalys R."/>
            <person name="Dunand C."/>
            <person name="Henrissat B."/>
            <person name="Grigoriev I.V."/>
            <person name="Hibbett D."/>
            <person name="Nagy L.G."/>
            <person name="Martin F.M."/>
        </authorList>
    </citation>
    <scope>NUCLEOTIDE SEQUENCE</scope>
    <source>
        <strain evidence="1">BED1</strain>
    </source>
</reference>
<dbReference type="EMBL" id="WHUW01000046">
    <property type="protein sequence ID" value="KAF8431760.1"/>
    <property type="molecule type" value="Genomic_DNA"/>
</dbReference>